<keyword evidence="9 15" id="KW-0067">ATP-binding</keyword>
<dbReference type="EC" id="6.3.4.13" evidence="4 14"/>
<accession>E4Q9P0</accession>
<dbReference type="SUPFAM" id="SSF52440">
    <property type="entry name" value="PreATP-grasp domain"/>
    <property type="match status" value="1"/>
</dbReference>
<evidence type="ECO:0000256" key="3">
    <source>
        <dbReference type="ARBA" id="ARBA00005174"/>
    </source>
</evidence>
<dbReference type="Pfam" id="PF01071">
    <property type="entry name" value="GARS_A"/>
    <property type="match status" value="1"/>
</dbReference>
<comment type="cofactor">
    <cofactor evidence="1">
        <name>Mn(2+)</name>
        <dbReference type="ChEBI" id="CHEBI:29035"/>
    </cofactor>
</comment>
<organism evidence="17 18">
    <name type="scientific">Caldicellulosiruptor hydrothermalis (strain DSM 18901 / VKM B-2411 / 108)</name>
    <dbReference type="NCBI Taxonomy" id="632292"/>
    <lineage>
        <taxon>Bacteria</taxon>
        <taxon>Bacillati</taxon>
        <taxon>Bacillota</taxon>
        <taxon>Bacillota incertae sedis</taxon>
        <taxon>Caldicellulosiruptorales</taxon>
        <taxon>Caldicellulosiruptoraceae</taxon>
        <taxon>Caldicellulosiruptor</taxon>
    </lineage>
</organism>
<keyword evidence="7 15" id="KW-0547">Nucleotide-binding</keyword>
<dbReference type="Gene3D" id="3.30.1490.20">
    <property type="entry name" value="ATP-grasp fold, A domain"/>
    <property type="match status" value="1"/>
</dbReference>
<evidence type="ECO:0000256" key="12">
    <source>
        <dbReference type="ARBA" id="ARBA00042242"/>
    </source>
</evidence>
<comment type="catalytic activity">
    <reaction evidence="14">
        <text>5-phospho-beta-D-ribosylamine + glycine + ATP = N(1)-(5-phospho-beta-D-ribosyl)glycinamide + ADP + phosphate + H(+)</text>
        <dbReference type="Rhea" id="RHEA:17453"/>
        <dbReference type="ChEBI" id="CHEBI:15378"/>
        <dbReference type="ChEBI" id="CHEBI:30616"/>
        <dbReference type="ChEBI" id="CHEBI:43474"/>
        <dbReference type="ChEBI" id="CHEBI:57305"/>
        <dbReference type="ChEBI" id="CHEBI:58681"/>
        <dbReference type="ChEBI" id="CHEBI:143788"/>
        <dbReference type="ChEBI" id="CHEBI:456216"/>
        <dbReference type="EC" id="6.3.4.13"/>
    </reaction>
</comment>
<dbReference type="InterPro" id="IPR020561">
    <property type="entry name" value="PRibGlycinamid_synth_ATP-grasp"/>
</dbReference>
<dbReference type="PROSITE" id="PS00184">
    <property type="entry name" value="GARS"/>
    <property type="match status" value="1"/>
</dbReference>
<feature type="domain" description="ATP-grasp" evidence="16">
    <location>
        <begin position="106"/>
        <end position="313"/>
    </location>
</feature>
<reference key="1">
    <citation type="submission" date="2010-09" db="EMBL/GenBank/DDBJ databases">
        <title>Complete sequence of Caldicellulosiruptor hydrothermalis 108.</title>
        <authorList>
            <consortium name="US DOE Joint Genome Institute"/>
            <person name="Lucas S."/>
            <person name="Copeland A."/>
            <person name="Lapidus A."/>
            <person name="Cheng J.-F."/>
            <person name="Bruce D."/>
            <person name="Goodwin L."/>
            <person name="Pitluck S."/>
            <person name="Davenport K."/>
            <person name="Detter J.C."/>
            <person name="Han C."/>
            <person name="Tapia R."/>
            <person name="Land M."/>
            <person name="Hauser L."/>
            <person name="Chang Y.-J."/>
            <person name="Jeffries C."/>
            <person name="Kyrpides N."/>
            <person name="Ivanova N."/>
            <person name="Mikhailova N."/>
            <person name="Blumer-Schuette S.E."/>
            <person name="Kelly R.M."/>
            <person name="Woyke T."/>
        </authorList>
    </citation>
    <scope>NUCLEOTIDE SEQUENCE</scope>
    <source>
        <strain>108</strain>
    </source>
</reference>
<evidence type="ECO:0000256" key="6">
    <source>
        <dbReference type="ARBA" id="ARBA00022723"/>
    </source>
</evidence>
<dbReference type="InterPro" id="IPR011054">
    <property type="entry name" value="Rudment_hybrid_motif"/>
</dbReference>
<dbReference type="Pfam" id="PF02843">
    <property type="entry name" value="GARS_C"/>
    <property type="match status" value="1"/>
</dbReference>
<keyword evidence="5 14" id="KW-0436">Ligase</keyword>
<dbReference type="InterPro" id="IPR016185">
    <property type="entry name" value="PreATP-grasp_dom_sf"/>
</dbReference>
<dbReference type="SMART" id="SM01210">
    <property type="entry name" value="GARS_C"/>
    <property type="match status" value="1"/>
</dbReference>
<dbReference type="GO" id="GO:0009113">
    <property type="term" value="P:purine nucleobase biosynthetic process"/>
    <property type="evidence" value="ECO:0007669"/>
    <property type="project" value="InterPro"/>
</dbReference>
<dbReference type="FunFam" id="3.30.470.20:FF:000018">
    <property type="entry name" value="Trifunctional purine biosynthetic protein adenosine-3"/>
    <property type="match status" value="1"/>
</dbReference>
<dbReference type="GO" id="GO:0005524">
    <property type="term" value="F:ATP binding"/>
    <property type="evidence" value="ECO:0007669"/>
    <property type="project" value="UniProtKB-UniRule"/>
</dbReference>
<keyword evidence="18" id="KW-1185">Reference proteome</keyword>
<keyword evidence="10" id="KW-0464">Manganese</keyword>
<dbReference type="EMBL" id="CP002219">
    <property type="protein sequence ID" value="ADQ07011.1"/>
    <property type="molecule type" value="Genomic_DNA"/>
</dbReference>
<dbReference type="STRING" id="632292.Calhy_1292"/>
<dbReference type="Proteomes" id="UP000006890">
    <property type="component" value="Chromosome"/>
</dbReference>
<dbReference type="FunFam" id="3.30.1490.20:FF:000006">
    <property type="entry name" value="phosphoribosylamine--glycine ligase, chloroplastic-like"/>
    <property type="match status" value="1"/>
</dbReference>
<dbReference type="UniPathway" id="UPA00074">
    <property type="reaction ID" value="UER00125"/>
</dbReference>
<comment type="pathway">
    <text evidence="3 14">Purine metabolism; IMP biosynthesis via de novo pathway; N(1)-(5-phospho-D-ribosyl)glycinamide from 5-phospho-alpha-D-ribose 1-diphosphate: step 2/2.</text>
</comment>
<evidence type="ECO:0000313" key="17">
    <source>
        <dbReference type="EMBL" id="ADQ07011.1"/>
    </source>
</evidence>
<dbReference type="InterPro" id="IPR013815">
    <property type="entry name" value="ATP_grasp_subdomain_1"/>
</dbReference>
<dbReference type="PROSITE" id="PS50975">
    <property type="entry name" value="ATP_GRASP"/>
    <property type="match status" value="1"/>
</dbReference>
<evidence type="ECO:0000256" key="15">
    <source>
        <dbReference type="PROSITE-ProRule" id="PRU00409"/>
    </source>
</evidence>
<reference evidence="17 18" key="2">
    <citation type="journal article" date="2011" name="J. Bacteriol.">
        <title>Complete genome sequences for the anaerobic, extremely thermophilic plant biomass-degrading bacteria Caldicellulosiruptor hydrothermalis, Caldicellulosiruptor kristjanssonii, Caldicellulosiruptor kronotskyensis, Caldicellulosiruptor owensenis, and Caldicellulosiruptor lactoaceticus.</title>
        <authorList>
            <person name="Blumer-Schuette S.E."/>
            <person name="Ozdemir I."/>
            <person name="Mistry D."/>
            <person name="Lucas S."/>
            <person name="Lapidus A."/>
            <person name="Cheng J.F."/>
            <person name="Goodwin L.A."/>
            <person name="Pitluck S."/>
            <person name="Land M.L."/>
            <person name="Hauser L.J."/>
            <person name="Woyke T."/>
            <person name="Mikhailova N."/>
            <person name="Pati A."/>
            <person name="Kyrpides N.C."/>
            <person name="Ivanova N."/>
            <person name="Detter J.C."/>
            <person name="Walston-Davenport K."/>
            <person name="Han S."/>
            <person name="Adams M.W."/>
            <person name="Kelly R.M."/>
        </authorList>
    </citation>
    <scope>NUCLEOTIDE SEQUENCE [LARGE SCALE GENOMIC DNA]</scope>
    <source>
        <strain evidence="18">DSM 18901 / VKM B-2411 / 108</strain>
    </source>
</reference>
<evidence type="ECO:0000256" key="11">
    <source>
        <dbReference type="ARBA" id="ARBA00038345"/>
    </source>
</evidence>
<dbReference type="SUPFAM" id="SSF51246">
    <property type="entry name" value="Rudiment single hybrid motif"/>
    <property type="match status" value="1"/>
</dbReference>
<dbReference type="GO" id="GO:0046872">
    <property type="term" value="F:metal ion binding"/>
    <property type="evidence" value="ECO:0007669"/>
    <property type="project" value="UniProtKB-KW"/>
</dbReference>
<gene>
    <name evidence="14" type="primary">purD</name>
    <name evidence="17" type="ordered locus">Calhy_1292</name>
</gene>
<evidence type="ECO:0000256" key="13">
    <source>
        <dbReference type="ARBA" id="ARBA00042864"/>
    </source>
</evidence>
<dbReference type="RefSeq" id="WP_013403188.1">
    <property type="nucleotide sequence ID" value="NC_014652.1"/>
</dbReference>
<dbReference type="eggNOG" id="COG0151">
    <property type="taxonomic scope" value="Bacteria"/>
</dbReference>
<dbReference type="Gene3D" id="3.90.600.10">
    <property type="entry name" value="Phosphoribosylglycinamide synthetase, C-terminal domain"/>
    <property type="match status" value="1"/>
</dbReference>
<protein>
    <recommendedName>
        <fullName evidence="4 14">Phosphoribosylamine--glycine ligase</fullName>
        <ecNumber evidence="4 14">6.3.4.13</ecNumber>
    </recommendedName>
    <alternativeName>
        <fullName evidence="14">GARS</fullName>
    </alternativeName>
    <alternativeName>
        <fullName evidence="12 14">Glycinamide ribonucleotide synthetase</fullName>
    </alternativeName>
    <alternativeName>
        <fullName evidence="13 14">Phosphoribosylglycinamide synthetase</fullName>
    </alternativeName>
</protein>
<dbReference type="GO" id="GO:0006189">
    <property type="term" value="P:'de novo' IMP biosynthetic process"/>
    <property type="evidence" value="ECO:0007669"/>
    <property type="project" value="UniProtKB-UniRule"/>
</dbReference>
<keyword evidence="8 14" id="KW-0658">Purine biosynthesis</keyword>
<dbReference type="InterPro" id="IPR037123">
    <property type="entry name" value="PRibGlycinamide_synth_C_sf"/>
</dbReference>
<evidence type="ECO:0000256" key="14">
    <source>
        <dbReference type="HAMAP-Rule" id="MF_00138"/>
    </source>
</evidence>
<keyword evidence="6" id="KW-0479">Metal-binding</keyword>
<evidence type="ECO:0000256" key="7">
    <source>
        <dbReference type="ARBA" id="ARBA00022741"/>
    </source>
</evidence>
<dbReference type="InterPro" id="IPR011761">
    <property type="entry name" value="ATP-grasp"/>
</dbReference>
<dbReference type="PANTHER" id="PTHR43472">
    <property type="entry name" value="PHOSPHORIBOSYLAMINE--GLYCINE LIGASE"/>
    <property type="match status" value="1"/>
</dbReference>
<name>E4Q9P0_CALH1</name>
<dbReference type="Gene3D" id="3.40.50.20">
    <property type="match status" value="1"/>
</dbReference>
<evidence type="ECO:0000256" key="10">
    <source>
        <dbReference type="ARBA" id="ARBA00023211"/>
    </source>
</evidence>
<dbReference type="NCBIfam" id="TIGR00877">
    <property type="entry name" value="purD"/>
    <property type="match status" value="1"/>
</dbReference>
<sequence>MRVLIVGNGGREHAIAWKIYNEGYKDLFCIPGNAGISEIAECADIKVNEFDKIKDFCLEKGIDFVVVGPDNPLADGIVDYLESFGIKTFGPTKDAAMIESSKAFAKDLMKKYGIKTARYEVFTNYEDAYKFVNQTYKYPIVIKADGLALGKGVIIANNQQEAVDALNLIMKEKVFGAAGNKVVIEDYLVGEEVSVFVVSDGRDIVPLTTARDHKKAFDGDNGPNTGGMGAFSPSKLVNKDIFEDMLENIMLRAVYGMRKEGRPFKGVLYGGLILTEEGPKVLEFNARFGDPEAQAILPLMKSELMEIMVKAREGNLKGVEARFEQEYSLCVVLASKGYPDKYDTGFEISGLENLDERTIVFHANTKKKNGKIKTAGGRVLNVVRKEKTLKEAKDKVYEEIKKIWFENMFYRNDIGDKEIEIE</sequence>
<evidence type="ECO:0000256" key="4">
    <source>
        <dbReference type="ARBA" id="ARBA00013255"/>
    </source>
</evidence>
<proteinExistence type="inferred from homology"/>
<evidence type="ECO:0000256" key="5">
    <source>
        <dbReference type="ARBA" id="ARBA00022598"/>
    </source>
</evidence>
<evidence type="ECO:0000256" key="2">
    <source>
        <dbReference type="ARBA" id="ARBA00001946"/>
    </source>
</evidence>
<dbReference type="InterPro" id="IPR020559">
    <property type="entry name" value="PRibGlycinamide_synth_CS"/>
</dbReference>
<dbReference type="Pfam" id="PF02844">
    <property type="entry name" value="GARS_N"/>
    <property type="match status" value="1"/>
</dbReference>
<dbReference type="FunFam" id="3.90.600.10:FF:000001">
    <property type="entry name" value="Trifunctional purine biosynthetic protein adenosine-3"/>
    <property type="match status" value="1"/>
</dbReference>
<dbReference type="AlphaFoldDB" id="E4Q9P0"/>
<dbReference type="InterPro" id="IPR020562">
    <property type="entry name" value="PRibGlycinamide_synth_N"/>
</dbReference>
<dbReference type="HOGENOM" id="CLU_027420_3_1_9"/>
<evidence type="ECO:0000256" key="9">
    <source>
        <dbReference type="ARBA" id="ARBA00022840"/>
    </source>
</evidence>
<dbReference type="SMART" id="SM01209">
    <property type="entry name" value="GARS_A"/>
    <property type="match status" value="1"/>
</dbReference>
<dbReference type="InterPro" id="IPR000115">
    <property type="entry name" value="PRibGlycinamide_synth"/>
</dbReference>
<evidence type="ECO:0000313" key="18">
    <source>
        <dbReference type="Proteomes" id="UP000006890"/>
    </source>
</evidence>
<dbReference type="PANTHER" id="PTHR43472:SF1">
    <property type="entry name" value="PHOSPHORIBOSYLAMINE--GLYCINE LIGASE, CHLOROPLASTIC"/>
    <property type="match status" value="1"/>
</dbReference>
<dbReference type="KEGG" id="chd:Calhy_1292"/>
<dbReference type="HAMAP" id="MF_00138">
    <property type="entry name" value="GARS"/>
    <property type="match status" value="1"/>
</dbReference>
<evidence type="ECO:0000256" key="8">
    <source>
        <dbReference type="ARBA" id="ARBA00022755"/>
    </source>
</evidence>
<dbReference type="GO" id="GO:0004637">
    <property type="term" value="F:phosphoribosylamine-glycine ligase activity"/>
    <property type="evidence" value="ECO:0007669"/>
    <property type="project" value="UniProtKB-UniRule"/>
</dbReference>
<comment type="cofactor">
    <cofactor evidence="2">
        <name>Mg(2+)</name>
        <dbReference type="ChEBI" id="CHEBI:18420"/>
    </cofactor>
</comment>
<evidence type="ECO:0000256" key="1">
    <source>
        <dbReference type="ARBA" id="ARBA00001936"/>
    </source>
</evidence>
<dbReference type="InterPro" id="IPR020560">
    <property type="entry name" value="PRibGlycinamide_synth_C-dom"/>
</dbReference>
<dbReference type="Gene3D" id="3.30.470.20">
    <property type="entry name" value="ATP-grasp fold, B domain"/>
    <property type="match status" value="1"/>
</dbReference>
<dbReference type="SUPFAM" id="SSF56059">
    <property type="entry name" value="Glutathione synthetase ATP-binding domain-like"/>
    <property type="match status" value="1"/>
</dbReference>
<comment type="similarity">
    <text evidence="11 14">Belongs to the GARS family.</text>
</comment>
<dbReference type="OrthoDB" id="9807240at2"/>
<evidence type="ECO:0000259" key="16">
    <source>
        <dbReference type="PROSITE" id="PS50975"/>
    </source>
</evidence>